<dbReference type="AlphaFoldDB" id="A0A848L115"/>
<gene>
    <name evidence="7" type="ORF">HH308_16245</name>
</gene>
<reference evidence="7 8" key="1">
    <citation type="submission" date="2020-04" db="EMBL/GenBank/DDBJ databases">
        <title>Gordonia sp. nov. TBRC 11910.</title>
        <authorList>
            <person name="Suriyachadkun C."/>
        </authorList>
    </citation>
    <scope>NUCLEOTIDE SEQUENCE [LARGE SCALE GENOMIC DNA]</scope>
    <source>
        <strain evidence="7 8">TBRC 11910</strain>
    </source>
</reference>
<evidence type="ECO:0000256" key="6">
    <source>
        <dbReference type="ARBA" id="ARBA00034312"/>
    </source>
</evidence>
<comment type="similarity">
    <text evidence="6">Belongs to the heme-containing dehydratase family.</text>
</comment>
<evidence type="ECO:0000313" key="8">
    <source>
        <dbReference type="Proteomes" id="UP000550729"/>
    </source>
</evidence>
<name>A0A848L115_9ACTN</name>
<accession>A0A848L115</accession>
<evidence type="ECO:0000256" key="5">
    <source>
        <dbReference type="ARBA" id="ARBA00023239"/>
    </source>
</evidence>
<evidence type="ECO:0000256" key="2">
    <source>
        <dbReference type="ARBA" id="ARBA00022617"/>
    </source>
</evidence>
<sequence length="348" mass="38565">MESAIAEHLRCPRSTPSALREGWQPPYPSYVARFAPTVDRIGMMILGAQFPDSQTVPAEVATARAELLDSLVNHCGAKRFDEVGYVDEAGFRTVATVAYWDDADAYREALEQLRKSWLSDARVDGAAGYFIEAIAPSLDRVETLYSSDRVQGVALLADGLSGDILEHGYWGSARDRLARAQTDRLEPTPETAAVQQDSGRRIVPGRQNLCLIRSGQDWSETDGDERQMYLGDVEPVLRAGMEFLRDDGESIGCYSNRYVRVLDTSGNDTDQSFGLSWWRSLTDLDSWAKDHPTHKAIFGEAMRYLSSLGPAARLRLTHEVMVVQAQDQHFEYVNCHAGTGLLATTPAV</sequence>
<organism evidence="7 8">
    <name type="scientific">Gordonia asplenii</name>
    <dbReference type="NCBI Taxonomy" id="2725283"/>
    <lineage>
        <taxon>Bacteria</taxon>
        <taxon>Bacillati</taxon>
        <taxon>Actinomycetota</taxon>
        <taxon>Actinomycetes</taxon>
        <taxon>Mycobacteriales</taxon>
        <taxon>Gordoniaceae</taxon>
        <taxon>Gordonia</taxon>
    </lineage>
</organism>
<keyword evidence="4" id="KW-0408">Iron</keyword>
<dbReference type="Proteomes" id="UP000550729">
    <property type="component" value="Unassembled WGS sequence"/>
</dbReference>
<keyword evidence="3" id="KW-0479">Metal-binding</keyword>
<evidence type="ECO:0000256" key="4">
    <source>
        <dbReference type="ARBA" id="ARBA00023004"/>
    </source>
</evidence>
<keyword evidence="2" id="KW-0349">Heme</keyword>
<evidence type="ECO:0000256" key="3">
    <source>
        <dbReference type="ARBA" id="ARBA00022723"/>
    </source>
</evidence>
<evidence type="ECO:0000313" key="7">
    <source>
        <dbReference type="EMBL" id="NMO02765.1"/>
    </source>
</evidence>
<protein>
    <submittedName>
        <fullName evidence="7">Phenylacetaldoxime dehydratase family protein</fullName>
    </submittedName>
</protein>
<dbReference type="GO" id="GO:0016829">
    <property type="term" value="F:lyase activity"/>
    <property type="evidence" value="ECO:0007669"/>
    <property type="project" value="UniProtKB-KW"/>
</dbReference>
<keyword evidence="5" id="KW-0456">Lyase</keyword>
<comment type="cofactor">
    <cofactor evidence="1">
        <name>heme b</name>
        <dbReference type="ChEBI" id="CHEBI:60344"/>
    </cofactor>
</comment>
<dbReference type="GO" id="GO:0046872">
    <property type="term" value="F:metal ion binding"/>
    <property type="evidence" value="ECO:0007669"/>
    <property type="project" value="UniProtKB-KW"/>
</dbReference>
<keyword evidence="8" id="KW-1185">Reference proteome</keyword>
<dbReference type="InterPro" id="IPR025702">
    <property type="entry name" value="OXD"/>
</dbReference>
<dbReference type="Pfam" id="PF13816">
    <property type="entry name" value="Dehydratase_hem"/>
    <property type="match status" value="1"/>
</dbReference>
<dbReference type="EMBL" id="JABBNB010000016">
    <property type="protein sequence ID" value="NMO02765.1"/>
    <property type="molecule type" value="Genomic_DNA"/>
</dbReference>
<evidence type="ECO:0000256" key="1">
    <source>
        <dbReference type="ARBA" id="ARBA00001970"/>
    </source>
</evidence>
<dbReference type="RefSeq" id="WP_170195272.1">
    <property type="nucleotide sequence ID" value="NZ_JABBNB010000016.1"/>
</dbReference>
<comment type="caution">
    <text evidence="7">The sequence shown here is derived from an EMBL/GenBank/DDBJ whole genome shotgun (WGS) entry which is preliminary data.</text>
</comment>
<proteinExistence type="inferred from homology"/>